<organism evidence="9 10">
    <name type="scientific">Caldinitratiruptor microaerophilus</name>
    <dbReference type="NCBI Taxonomy" id="671077"/>
    <lineage>
        <taxon>Bacteria</taxon>
        <taxon>Bacillati</taxon>
        <taxon>Bacillota</taxon>
        <taxon>Clostridia</taxon>
        <taxon>Eubacteriales</taxon>
        <taxon>Symbiobacteriaceae</taxon>
        <taxon>Caldinitratiruptor</taxon>
    </lineage>
</organism>
<dbReference type="InterPro" id="IPR013325">
    <property type="entry name" value="RNA_pol_sigma_r2"/>
</dbReference>
<dbReference type="NCBIfam" id="TIGR02937">
    <property type="entry name" value="sigma70-ECF"/>
    <property type="match status" value="1"/>
</dbReference>
<feature type="domain" description="RNA polymerase sigma-70 region 2" evidence="7">
    <location>
        <begin position="23"/>
        <end position="91"/>
    </location>
</feature>
<evidence type="ECO:0000256" key="6">
    <source>
        <dbReference type="RuleBase" id="RU000716"/>
    </source>
</evidence>
<dbReference type="InterPro" id="IPR013324">
    <property type="entry name" value="RNA_pol_sigma_r3/r4-like"/>
</dbReference>
<dbReference type="InterPro" id="IPR036388">
    <property type="entry name" value="WH-like_DNA-bd_sf"/>
</dbReference>
<dbReference type="EMBL" id="AP025628">
    <property type="protein sequence ID" value="BDG60035.1"/>
    <property type="molecule type" value="Genomic_DNA"/>
</dbReference>
<keyword evidence="2 6" id="KW-0805">Transcription regulation</keyword>
<dbReference type="RefSeq" id="WP_264844104.1">
    <property type="nucleotide sequence ID" value="NZ_AP025628.1"/>
</dbReference>
<dbReference type="GO" id="GO:0003677">
    <property type="term" value="F:DNA binding"/>
    <property type="evidence" value="ECO:0007669"/>
    <property type="project" value="UniProtKB-KW"/>
</dbReference>
<evidence type="ECO:0000313" key="9">
    <source>
        <dbReference type="EMBL" id="BDG60035.1"/>
    </source>
</evidence>
<dbReference type="InterPro" id="IPR007627">
    <property type="entry name" value="RNA_pol_sigma70_r2"/>
</dbReference>
<evidence type="ECO:0000256" key="4">
    <source>
        <dbReference type="ARBA" id="ARBA00023125"/>
    </source>
</evidence>
<keyword evidence="5 6" id="KW-0804">Transcription</keyword>
<sequence>MSETDAALVTRLAAGDRSALGDLYDRYARPVYSLALRMLGDAQSAEDVTQEVFLRVWRQAARYDPQRGEAGTWILHIAYNLTVDALRARRRETALSSPDGRAGFPAAPEEAALRSVLSLQVQEALGRLPPEQRQALEMAYFGARTHREIAAELRIPLGTVKSRLRLGLEALRAALLAPGPKGADDDERTRMFLH</sequence>
<keyword evidence="4 6" id="KW-0238">DNA-binding</keyword>
<dbReference type="KEGG" id="cmic:caldi_11250"/>
<keyword evidence="3 6" id="KW-0731">Sigma factor</keyword>
<dbReference type="InterPro" id="IPR014284">
    <property type="entry name" value="RNA_pol_sigma-70_dom"/>
</dbReference>
<evidence type="ECO:0000313" key="10">
    <source>
        <dbReference type="Proteomes" id="UP001163687"/>
    </source>
</evidence>
<dbReference type="CDD" id="cd06171">
    <property type="entry name" value="Sigma70_r4"/>
    <property type="match status" value="1"/>
</dbReference>
<dbReference type="SUPFAM" id="SSF88946">
    <property type="entry name" value="Sigma2 domain of RNA polymerase sigma factors"/>
    <property type="match status" value="1"/>
</dbReference>
<reference evidence="9" key="1">
    <citation type="submission" date="2022-03" db="EMBL/GenBank/DDBJ databases">
        <title>Complete genome sequence of Caldinitratiruptor microaerophilus.</title>
        <authorList>
            <person name="Mukaiyama R."/>
            <person name="Nishiyama T."/>
            <person name="Ueda K."/>
        </authorList>
    </citation>
    <scope>NUCLEOTIDE SEQUENCE</scope>
    <source>
        <strain evidence="9">JCM 16183</strain>
    </source>
</reference>
<dbReference type="GO" id="GO:0006950">
    <property type="term" value="P:response to stress"/>
    <property type="evidence" value="ECO:0007669"/>
    <property type="project" value="UniProtKB-ARBA"/>
</dbReference>
<name>A0AA35G7L8_9FIRM</name>
<dbReference type="GO" id="GO:0006352">
    <property type="term" value="P:DNA-templated transcription initiation"/>
    <property type="evidence" value="ECO:0007669"/>
    <property type="project" value="InterPro"/>
</dbReference>
<accession>A0AA35G7L8</accession>
<evidence type="ECO:0000259" key="7">
    <source>
        <dbReference type="Pfam" id="PF04542"/>
    </source>
</evidence>
<dbReference type="Gene3D" id="1.10.1740.10">
    <property type="match status" value="1"/>
</dbReference>
<dbReference type="PROSITE" id="PS01063">
    <property type="entry name" value="SIGMA70_ECF"/>
    <property type="match status" value="1"/>
</dbReference>
<evidence type="ECO:0000256" key="5">
    <source>
        <dbReference type="ARBA" id="ARBA00023163"/>
    </source>
</evidence>
<evidence type="ECO:0000256" key="3">
    <source>
        <dbReference type="ARBA" id="ARBA00023082"/>
    </source>
</evidence>
<evidence type="ECO:0000256" key="1">
    <source>
        <dbReference type="ARBA" id="ARBA00010641"/>
    </source>
</evidence>
<keyword evidence="10" id="KW-1185">Reference proteome</keyword>
<proteinExistence type="inferred from homology"/>
<dbReference type="PANTHER" id="PTHR43133:SF62">
    <property type="entry name" value="RNA POLYMERASE SIGMA FACTOR SIGZ"/>
    <property type="match status" value="1"/>
</dbReference>
<dbReference type="PANTHER" id="PTHR43133">
    <property type="entry name" value="RNA POLYMERASE ECF-TYPE SIGMA FACTO"/>
    <property type="match status" value="1"/>
</dbReference>
<dbReference type="SUPFAM" id="SSF88659">
    <property type="entry name" value="Sigma3 and sigma4 domains of RNA polymerase sigma factors"/>
    <property type="match status" value="1"/>
</dbReference>
<dbReference type="GO" id="GO:0000428">
    <property type="term" value="C:DNA-directed RNA polymerase complex"/>
    <property type="evidence" value="ECO:0007669"/>
    <property type="project" value="UniProtKB-KW"/>
</dbReference>
<gene>
    <name evidence="9" type="ORF">caldi_11250</name>
</gene>
<evidence type="ECO:0000256" key="2">
    <source>
        <dbReference type="ARBA" id="ARBA00023015"/>
    </source>
</evidence>
<protein>
    <recommendedName>
        <fullName evidence="6">RNA polymerase sigma factor</fullName>
    </recommendedName>
</protein>
<dbReference type="AlphaFoldDB" id="A0AA35G7L8"/>
<evidence type="ECO:0000259" key="8">
    <source>
        <dbReference type="Pfam" id="PF08281"/>
    </source>
</evidence>
<comment type="similarity">
    <text evidence="1 6">Belongs to the sigma-70 factor family. ECF subfamily.</text>
</comment>
<dbReference type="InterPro" id="IPR000838">
    <property type="entry name" value="RNA_pol_sigma70_ECF_CS"/>
</dbReference>
<dbReference type="Proteomes" id="UP001163687">
    <property type="component" value="Chromosome"/>
</dbReference>
<dbReference type="Pfam" id="PF04542">
    <property type="entry name" value="Sigma70_r2"/>
    <property type="match status" value="1"/>
</dbReference>
<dbReference type="InterPro" id="IPR013249">
    <property type="entry name" value="RNA_pol_sigma70_r4_t2"/>
</dbReference>
<keyword evidence="9" id="KW-0240">DNA-directed RNA polymerase</keyword>
<dbReference type="InterPro" id="IPR039425">
    <property type="entry name" value="RNA_pol_sigma-70-like"/>
</dbReference>
<dbReference type="Gene3D" id="1.10.10.10">
    <property type="entry name" value="Winged helix-like DNA-binding domain superfamily/Winged helix DNA-binding domain"/>
    <property type="match status" value="1"/>
</dbReference>
<feature type="domain" description="RNA polymerase sigma factor 70 region 4 type 2" evidence="8">
    <location>
        <begin position="119"/>
        <end position="171"/>
    </location>
</feature>
<dbReference type="GO" id="GO:0016987">
    <property type="term" value="F:sigma factor activity"/>
    <property type="evidence" value="ECO:0007669"/>
    <property type="project" value="UniProtKB-KW"/>
</dbReference>
<dbReference type="Pfam" id="PF08281">
    <property type="entry name" value="Sigma70_r4_2"/>
    <property type="match status" value="1"/>
</dbReference>